<reference evidence="1 2" key="1">
    <citation type="journal article" date="2020" name="Harmful Algae">
        <title>Molecular and morphological characterization of a novel dihydroanatoxin-a producing Microcoleus species (cyanobacteria) from the Russian River, California, USA.</title>
        <authorList>
            <person name="Conklin K.Y."/>
            <person name="Stancheva R."/>
            <person name="Otten T.G."/>
            <person name="Fadness R."/>
            <person name="Boyer G.L."/>
            <person name="Read B."/>
            <person name="Zhang X."/>
            <person name="Sheath R.G."/>
        </authorList>
    </citation>
    <scope>NUCLEOTIDE SEQUENCE [LARGE SCALE GENOMIC DNA]</scope>
    <source>
        <strain evidence="1 2">PTRS2</strain>
    </source>
</reference>
<evidence type="ECO:0008006" key="3">
    <source>
        <dbReference type="Google" id="ProtNLM"/>
    </source>
</evidence>
<proteinExistence type="predicted"/>
<name>A0ABU8YXU6_9CYAN</name>
<dbReference type="RefSeq" id="WP_340542430.1">
    <property type="nucleotide sequence ID" value="NZ_JBBLXS010000989.1"/>
</dbReference>
<sequence>MVLYYFAGCDRTSKLSYRFWAIGCIANRISSTSFQASNVYRSVR</sequence>
<evidence type="ECO:0000313" key="2">
    <source>
        <dbReference type="Proteomes" id="UP001384579"/>
    </source>
</evidence>
<accession>A0ABU8YXU6</accession>
<protein>
    <recommendedName>
        <fullName evidence="3">Transposase</fullName>
    </recommendedName>
</protein>
<evidence type="ECO:0000313" key="1">
    <source>
        <dbReference type="EMBL" id="MEK0189160.1"/>
    </source>
</evidence>
<dbReference type="EMBL" id="JBBLXS010000989">
    <property type="protein sequence ID" value="MEK0189160.1"/>
    <property type="molecule type" value="Genomic_DNA"/>
</dbReference>
<keyword evidence="2" id="KW-1185">Reference proteome</keyword>
<dbReference type="Proteomes" id="UP001384579">
    <property type="component" value="Unassembled WGS sequence"/>
</dbReference>
<comment type="caution">
    <text evidence="1">The sequence shown here is derived from an EMBL/GenBank/DDBJ whole genome shotgun (WGS) entry which is preliminary data.</text>
</comment>
<organism evidence="1 2">
    <name type="scientific">Microcoleus anatoxicus PTRS2</name>
    <dbReference type="NCBI Taxonomy" id="2705321"/>
    <lineage>
        <taxon>Bacteria</taxon>
        <taxon>Bacillati</taxon>
        <taxon>Cyanobacteriota</taxon>
        <taxon>Cyanophyceae</taxon>
        <taxon>Oscillatoriophycideae</taxon>
        <taxon>Oscillatoriales</taxon>
        <taxon>Microcoleaceae</taxon>
        <taxon>Microcoleus</taxon>
        <taxon>Microcoleus anatoxicus</taxon>
    </lineage>
</organism>
<gene>
    <name evidence="1" type="ORF">WMG39_30570</name>
</gene>